<dbReference type="PANTHER" id="PTHR23108:SF0">
    <property type="entry name" value="METHYLTRANSFERASE-LIKE PROTEIN 22"/>
    <property type="match status" value="1"/>
</dbReference>
<sequence length="320" mass="35923">MSEVHLGCPPNFSGPYISHFTFPFPPPEVNTQSVVVNGEENLPCQMMSLDEDGDLVLPRRTKQTHNVRMTIQHSITSSIPTVGLQVWKAELVLADFMLHSMFSSSDFDGVVVVELGAGTGLLGILLARVAKTVFLTDHGKDVLKNCALNVHLNSEIFKEHATSVFVREVDWFDSWPPEVKQCHPSDERFSWTPSEVEEAEKASLLLAADVIYNDDLTDALFGTLQKLMSRGSTKVLYLALEKRYNFSLSDLDVVANGYSCFKSYLKDEIEFSSLENSKLPCFVGKLIDLTEIPQYVREYDRGNDVEVWQIRYISPCNSIG</sequence>
<evidence type="ECO:0000313" key="2">
    <source>
        <dbReference type="Proteomes" id="UP001177140"/>
    </source>
</evidence>
<dbReference type="InterPro" id="IPR019410">
    <property type="entry name" value="Methyltransf_16"/>
</dbReference>
<evidence type="ECO:0008006" key="3">
    <source>
        <dbReference type="Google" id="ProtNLM"/>
    </source>
</evidence>
<dbReference type="Gene3D" id="3.40.50.150">
    <property type="entry name" value="Vaccinia Virus protein VP39"/>
    <property type="match status" value="1"/>
</dbReference>
<keyword evidence="2" id="KW-1185">Reference proteome</keyword>
<name>A0AA41RRL8_PAPNU</name>
<dbReference type="Pfam" id="PF10294">
    <property type="entry name" value="Methyltransf_16"/>
    <property type="match status" value="1"/>
</dbReference>
<reference evidence="1" key="1">
    <citation type="submission" date="2022-03" db="EMBL/GenBank/DDBJ databases">
        <title>A functionally conserved STORR gene fusion in Papaver species that diverged 16.8 million years ago.</title>
        <authorList>
            <person name="Catania T."/>
        </authorList>
    </citation>
    <scope>NUCLEOTIDE SEQUENCE</scope>
    <source>
        <strain evidence="1">S-191538</strain>
    </source>
</reference>
<dbReference type="GO" id="GO:0008276">
    <property type="term" value="F:protein methyltransferase activity"/>
    <property type="evidence" value="ECO:0007669"/>
    <property type="project" value="InterPro"/>
</dbReference>
<proteinExistence type="predicted"/>
<accession>A0AA41RRL8</accession>
<comment type="caution">
    <text evidence="1">The sequence shown here is derived from an EMBL/GenBank/DDBJ whole genome shotgun (WGS) entry which is preliminary data.</text>
</comment>
<organism evidence="1 2">
    <name type="scientific">Papaver nudicaule</name>
    <name type="common">Iceland poppy</name>
    <dbReference type="NCBI Taxonomy" id="74823"/>
    <lineage>
        <taxon>Eukaryota</taxon>
        <taxon>Viridiplantae</taxon>
        <taxon>Streptophyta</taxon>
        <taxon>Embryophyta</taxon>
        <taxon>Tracheophyta</taxon>
        <taxon>Spermatophyta</taxon>
        <taxon>Magnoliopsida</taxon>
        <taxon>Ranunculales</taxon>
        <taxon>Papaveraceae</taxon>
        <taxon>Papaveroideae</taxon>
        <taxon>Papaver</taxon>
    </lineage>
</organism>
<dbReference type="AlphaFoldDB" id="A0AA41RRL8"/>
<gene>
    <name evidence="1" type="ORF">MKW94_015099</name>
</gene>
<dbReference type="InterPro" id="IPR038899">
    <property type="entry name" value="METTL22"/>
</dbReference>
<dbReference type="InterPro" id="IPR029063">
    <property type="entry name" value="SAM-dependent_MTases_sf"/>
</dbReference>
<dbReference type="SUPFAM" id="SSF53335">
    <property type="entry name" value="S-adenosyl-L-methionine-dependent methyltransferases"/>
    <property type="match status" value="1"/>
</dbReference>
<dbReference type="EMBL" id="JAJJMA010020545">
    <property type="protein sequence ID" value="MCL7023277.1"/>
    <property type="molecule type" value="Genomic_DNA"/>
</dbReference>
<dbReference type="GO" id="GO:0005634">
    <property type="term" value="C:nucleus"/>
    <property type="evidence" value="ECO:0007669"/>
    <property type="project" value="TreeGrafter"/>
</dbReference>
<dbReference type="Proteomes" id="UP001177140">
    <property type="component" value="Unassembled WGS sequence"/>
</dbReference>
<evidence type="ECO:0000313" key="1">
    <source>
        <dbReference type="EMBL" id="MCL7023277.1"/>
    </source>
</evidence>
<dbReference type="PANTHER" id="PTHR23108">
    <property type="entry name" value="METHYLTRANSFERASE-RELATED"/>
    <property type="match status" value="1"/>
</dbReference>
<protein>
    <recommendedName>
        <fullName evidence="3">Methyltransferase-like protein 22</fullName>
    </recommendedName>
</protein>